<evidence type="ECO:0000313" key="8">
    <source>
        <dbReference type="Proteomes" id="UP000038083"/>
    </source>
</evidence>
<reference evidence="7 8" key="1">
    <citation type="submission" date="2015-01" db="EMBL/GenBank/DDBJ databases">
        <authorList>
            <person name="MANFREDI Pablo"/>
        </authorList>
    </citation>
    <scope>NUCLEOTIDE SEQUENCE [LARGE SCALE GENOMIC DNA]</scope>
    <source>
        <strain evidence="7 8">Ccy74</strain>
    </source>
</reference>
<dbReference type="Proteomes" id="UP000038083">
    <property type="component" value="Unassembled WGS sequence"/>
</dbReference>
<dbReference type="Proteomes" id="UP000242855">
    <property type="component" value="Chromosome"/>
</dbReference>
<protein>
    <submittedName>
        <fullName evidence="6">LLM class oxidoreductase</fullName>
    </submittedName>
</protein>
<proteinExistence type="predicted"/>
<evidence type="ECO:0000259" key="5">
    <source>
        <dbReference type="Pfam" id="PF00296"/>
    </source>
</evidence>
<keyword evidence="3" id="KW-0560">Oxidoreductase</keyword>
<dbReference type="SUPFAM" id="SSF51679">
    <property type="entry name" value="Bacterial luciferase-like"/>
    <property type="match status" value="1"/>
</dbReference>
<organism evidence="7 8">
    <name type="scientific">Capnocytophaga cynodegmi</name>
    <dbReference type="NCBI Taxonomy" id="28189"/>
    <lineage>
        <taxon>Bacteria</taxon>
        <taxon>Pseudomonadati</taxon>
        <taxon>Bacteroidota</taxon>
        <taxon>Flavobacteriia</taxon>
        <taxon>Flavobacteriales</taxon>
        <taxon>Flavobacteriaceae</taxon>
        <taxon>Capnocytophaga</taxon>
    </lineage>
</organism>
<dbReference type="InterPro" id="IPR051260">
    <property type="entry name" value="Diverse_substr_monoxygenases"/>
</dbReference>
<feature type="domain" description="Luciferase-like" evidence="5">
    <location>
        <begin position="23"/>
        <end position="228"/>
    </location>
</feature>
<accession>A0A0B7HAV6</accession>
<dbReference type="NCBIfam" id="TIGR03571">
    <property type="entry name" value="lucif_BA3436"/>
    <property type="match status" value="1"/>
</dbReference>
<dbReference type="InterPro" id="IPR020020">
    <property type="entry name" value="Luciferase-type_oxidoreductase"/>
</dbReference>
<dbReference type="EMBL" id="CP022378">
    <property type="protein sequence ID" value="ATA67402.1"/>
    <property type="molecule type" value="Genomic_DNA"/>
</dbReference>
<dbReference type="EMBL" id="CDOG01000011">
    <property type="protein sequence ID" value="CEN36475.1"/>
    <property type="molecule type" value="Genomic_DNA"/>
</dbReference>
<dbReference type="Gene3D" id="3.20.20.30">
    <property type="entry name" value="Luciferase-like domain"/>
    <property type="match status" value="1"/>
</dbReference>
<dbReference type="Pfam" id="PF00296">
    <property type="entry name" value="Bac_luciferase"/>
    <property type="match status" value="1"/>
</dbReference>
<reference evidence="6 9" key="2">
    <citation type="journal article" date="2017" name="Genome Announc.">
        <title>Twelve Complete Reference Genomes of Clinical Isolates in the Capnocytophaga Genus.</title>
        <authorList>
            <person name="Villarma A."/>
            <person name="Gulvik C.A."/>
            <person name="Rowe L.A."/>
            <person name="Sheth M."/>
            <person name="Juieng P."/>
            <person name="Nicholson A.C."/>
            <person name="Loparev V.N."/>
            <person name="McQuiston J.R."/>
        </authorList>
    </citation>
    <scope>NUCLEOTIDE SEQUENCE [LARGE SCALE GENOMIC DNA]</scope>
    <source>
        <strain evidence="6 9">G7591</strain>
    </source>
</reference>
<evidence type="ECO:0000313" key="6">
    <source>
        <dbReference type="EMBL" id="ATA67402.1"/>
    </source>
</evidence>
<name>A0A0B7HAV6_9FLAO</name>
<dbReference type="InterPro" id="IPR036661">
    <property type="entry name" value="Luciferase-like_sf"/>
</dbReference>
<dbReference type="KEGG" id="ccyn:CGC48_01435"/>
<dbReference type="GO" id="GO:0004497">
    <property type="term" value="F:monooxygenase activity"/>
    <property type="evidence" value="ECO:0007669"/>
    <property type="project" value="UniProtKB-KW"/>
</dbReference>
<keyword evidence="2" id="KW-0288">FMN</keyword>
<gene>
    <name evidence="7" type="ORF">CCYN74_190021</name>
    <name evidence="6" type="ORF">CGC48_01435</name>
</gene>
<dbReference type="InterPro" id="IPR011251">
    <property type="entry name" value="Luciferase-like_dom"/>
</dbReference>
<evidence type="ECO:0000256" key="1">
    <source>
        <dbReference type="ARBA" id="ARBA00022630"/>
    </source>
</evidence>
<evidence type="ECO:0000256" key="2">
    <source>
        <dbReference type="ARBA" id="ARBA00022643"/>
    </source>
</evidence>
<dbReference type="GO" id="GO:0016705">
    <property type="term" value="F:oxidoreductase activity, acting on paired donors, with incorporation or reduction of molecular oxygen"/>
    <property type="evidence" value="ECO:0007669"/>
    <property type="project" value="InterPro"/>
</dbReference>
<evidence type="ECO:0000313" key="9">
    <source>
        <dbReference type="Proteomes" id="UP000242855"/>
    </source>
</evidence>
<evidence type="ECO:0000313" key="7">
    <source>
        <dbReference type="EMBL" id="CEN36475.1"/>
    </source>
</evidence>
<dbReference type="RefSeq" id="WP_018278495.1">
    <property type="nucleotide sequence ID" value="NZ_CDOF01000013.1"/>
</dbReference>
<evidence type="ECO:0000256" key="4">
    <source>
        <dbReference type="ARBA" id="ARBA00023033"/>
    </source>
</evidence>
<sequence>MLDAYNLSIGLLLPIEAYEGSVPKMENQIHLIQLAESYGFDTIWVRDIPLKDPDFRDVGQIFDPWVYLSHIASLTKTIKIGIASLVLPLRHPLHVAKASASLDVLFPNRFHMGVASGDRPIEYPAFNQPFGLRSTRVFEHMKMLRNIWSKEFPHYDNDYGILMNKSGDVIPKPLKGNIPMYVTGHIGGVNLEWISKNSDGWIYYPRDFALTKKVVKNWIETLEQGGEARKPYIQPIYIDLMEDPNFKPVNIDLGFRLGRNYLIDMFLTLRKIGVNHIILVLKHSSRPVDVILNEIGREVLPQLRRAF</sequence>
<dbReference type="GeneID" id="96780454"/>
<keyword evidence="4" id="KW-0503">Monooxygenase</keyword>
<dbReference type="PANTHER" id="PTHR30011:SF16">
    <property type="entry name" value="C2H2 FINGER DOMAIN TRANSCRIPTION FACTOR (EUROFUNG)-RELATED"/>
    <property type="match status" value="1"/>
</dbReference>
<dbReference type="PANTHER" id="PTHR30011">
    <property type="entry name" value="ALKANESULFONATE MONOOXYGENASE-RELATED"/>
    <property type="match status" value="1"/>
</dbReference>
<dbReference type="AlphaFoldDB" id="A0A0B7HAV6"/>
<keyword evidence="1" id="KW-0285">Flavoprotein</keyword>
<dbReference type="OrthoDB" id="7239898at2"/>
<evidence type="ECO:0000256" key="3">
    <source>
        <dbReference type="ARBA" id="ARBA00023002"/>
    </source>
</evidence>